<keyword evidence="5 7" id="KW-0508">mRNA splicing</keyword>
<dbReference type="Pfam" id="PF03371">
    <property type="entry name" value="PRP38"/>
    <property type="match status" value="1"/>
</dbReference>
<organism evidence="9 10">
    <name type="scientific">Phtheirospermum japonicum</name>
    <dbReference type="NCBI Taxonomy" id="374723"/>
    <lineage>
        <taxon>Eukaryota</taxon>
        <taxon>Viridiplantae</taxon>
        <taxon>Streptophyta</taxon>
        <taxon>Embryophyta</taxon>
        <taxon>Tracheophyta</taxon>
        <taxon>Spermatophyta</taxon>
        <taxon>Magnoliopsida</taxon>
        <taxon>eudicotyledons</taxon>
        <taxon>Gunneridae</taxon>
        <taxon>Pentapetalae</taxon>
        <taxon>asterids</taxon>
        <taxon>lamiids</taxon>
        <taxon>Lamiales</taxon>
        <taxon>Orobanchaceae</taxon>
        <taxon>Orobanchaceae incertae sedis</taxon>
        <taxon>Phtheirospermum</taxon>
    </lineage>
</organism>
<evidence type="ECO:0000313" key="10">
    <source>
        <dbReference type="Proteomes" id="UP000653305"/>
    </source>
</evidence>
<feature type="region of interest" description="Disordered" evidence="8">
    <location>
        <begin position="341"/>
        <end position="440"/>
    </location>
</feature>
<dbReference type="InterPro" id="IPR005037">
    <property type="entry name" value="PRP38"/>
</dbReference>
<feature type="compositionally biased region" description="Basic and acidic residues" evidence="8">
    <location>
        <begin position="341"/>
        <end position="353"/>
    </location>
</feature>
<keyword evidence="3 7" id="KW-0507">mRNA processing</keyword>
<feature type="compositionally biased region" description="Polar residues" evidence="8">
    <location>
        <begin position="368"/>
        <end position="399"/>
    </location>
</feature>
<evidence type="ECO:0000256" key="2">
    <source>
        <dbReference type="ARBA" id="ARBA00006164"/>
    </source>
</evidence>
<comment type="subcellular location">
    <subcellularLocation>
        <location evidence="1 7">Nucleus</location>
    </subcellularLocation>
</comment>
<sequence>MAEIKSSGRPIDQLLEKVLCMNILSSDYFRDLLRLKTYHEVIDEIYVTVTHVEPWMTGNCRGPSTAFCLLYKFFTMKLTVKQMHGLLKHPDSPYIRAVGFLYLRYVADPKTLWSWYEPYLKDDELWHFMKQNEQVHEAGNVLTVIFKSVRMDGFYSSSCISMIPVKEFSPGSSGRMTTMGVYVRDLLLGQYYFDTLFPRIPVPVMRTIVSSLESMKLPTKHCGVTGETTRGSEETARRPPSVKAALSVSFGQRAPHRASTRDSSPVRRTIAPSYDRDDDSRRSPNRRRSQSRDLSDREYSDRERDRQRERERRDRERDRDRDRDRDRRYDYDRRSRDSYRRDYYDGRDRDQHYHGSRRSRSRSRSRSQSAYDRSTGQDQNRASPSRNGNMEKTSASSNLAKLKDLYGDLGSKNEDTSKDKGSNQPGGTEEVIRLGGSSWR</sequence>
<keyword evidence="4 7" id="KW-0747">Spliceosome</keyword>
<keyword evidence="6 7" id="KW-0539">Nucleus</keyword>
<feature type="region of interest" description="Disordered" evidence="8">
    <location>
        <begin position="220"/>
        <end position="328"/>
    </location>
</feature>
<gene>
    <name evidence="9" type="ORF">PHJA_002833600</name>
</gene>
<keyword evidence="10" id="KW-1185">Reference proteome</keyword>
<dbReference type="AlphaFoldDB" id="A0A830DJG3"/>
<comment type="similarity">
    <text evidence="2 7">Belongs to the PRP38 family.</text>
</comment>
<evidence type="ECO:0000256" key="1">
    <source>
        <dbReference type="ARBA" id="ARBA00004123"/>
    </source>
</evidence>
<dbReference type="OrthoDB" id="3881at2759"/>
<proteinExistence type="inferred from homology"/>
<feature type="compositionally biased region" description="Basic residues" evidence="8">
    <location>
        <begin position="354"/>
        <end position="365"/>
    </location>
</feature>
<reference evidence="9" key="1">
    <citation type="submission" date="2020-07" db="EMBL/GenBank/DDBJ databases">
        <title>Ethylene signaling mediates host invasion by parasitic plants.</title>
        <authorList>
            <person name="Yoshida S."/>
        </authorList>
    </citation>
    <scope>NUCLEOTIDE SEQUENCE</scope>
    <source>
        <strain evidence="9">Okayama</strain>
    </source>
</reference>
<feature type="compositionally biased region" description="Basic and acidic residues" evidence="8">
    <location>
        <begin position="401"/>
        <end position="421"/>
    </location>
</feature>
<dbReference type="PANTHER" id="PTHR23142">
    <property type="entry name" value="PRE-MRNA-SPLICING FACTOR 38A-RELATED"/>
    <property type="match status" value="1"/>
</dbReference>
<evidence type="ECO:0000313" key="9">
    <source>
        <dbReference type="EMBL" id="GFQ06896.1"/>
    </source>
</evidence>
<evidence type="ECO:0000256" key="3">
    <source>
        <dbReference type="ARBA" id="ARBA00022664"/>
    </source>
</evidence>
<evidence type="ECO:0000256" key="5">
    <source>
        <dbReference type="ARBA" id="ARBA00023187"/>
    </source>
</evidence>
<evidence type="ECO:0000256" key="6">
    <source>
        <dbReference type="ARBA" id="ARBA00023242"/>
    </source>
</evidence>
<evidence type="ECO:0000256" key="4">
    <source>
        <dbReference type="ARBA" id="ARBA00022728"/>
    </source>
</evidence>
<comment type="function">
    <text evidence="7">Required for pre-mRNA splicing.</text>
</comment>
<protein>
    <recommendedName>
        <fullName evidence="7">Pre-mRNA-splicing factor 38</fullName>
    </recommendedName>
</protein>
<evidence type="ECO:0000256" key="7">
    <source>
        <dbReference type="RuleBase" id="RU367025"/>
    </source>
</evidence>
<comment type="caution">
    <text evidence="9">The sequence shown here is derived from an EMBL/GenBank/DDBJ whole genome shotgun (WGS) entry which is preliminary data.</text>
</comment>
<evidence type="ECO:0000256" key="8">
    <source>
        <dbReference type="SAM" id="MobiDB-lite"/>
    </source>
</evidence>
<name>A0A830DJG3_9LAMI</name>
<dbReference type="Proteomes" id="UP000653305">
    <property type="component" value="Unassembled WGS sequence"/>
</dbReference>
<dbReference type="GO" id="GO:0005681">
    <property type="term" value="C:spliceosomal complex"/>
    <property type="evidence" value="ECO:0007669"/>
    <property type="project" value="UniProtKB-KW"/>
</dbReference>
<dbReference type="GO" id="GO:0000398">
    <property type="term" value="P:mRNA splicing, via spliceosome"/>
    <property type="evidence" value="ECO:0007669"/>
    <property type="project" value="UniProtKB-UniRule"/>
</dbReference>
<accession>A0A830DJG3</accession>
<dbReference type="EMBL" id="BMAC01001334">
    <property type="protein sequence ID" value="GFQ06896.1"/>
    <property type="molecule type" value="Genomic_DNA"/>
</dbReference>
<feature type="compositionally biased region" description="Basic and acidic residues" evidence="8">
    <location>
        <begin position="290"/>
        <end position="328"/>
    </location>
</feature>